<dbReference type="SMART" id="SM00827">
    <property type="entry name" value="PKS_AT"/>
    <property type="match status" value="1"/>
</dbReference>
<dbReference type="Gene3D" id="3.40.50.720">
    <property type="entry name" value="NAD(P)-binding Rossmann-like Domain"/>
    <property type="match status" value="3"/>
</dbReference>
<keyword evidence="5" id="KW-0511">Multifunctional enzyme</keyword>
<dbReference type="GO" id="GO:0031177">
    <property type="term" value="F:phosphopantetheine binding"/>
    <property type="evidence" value="ECO:0007669"/>
    <property type="project" value="InterPro"/>
</dbReference>
<proteinExistence type="predicted"/>
<keyword evidence="1" id="KW-0596">Phosphopantetheine</keyword>
<evidence type="ECO:0000256" key="5">
    <source>
        <dbReference type="ARBA" id="ARBA00023268"/>
    </source>
</evidence>
<dbReference type="PROSITE" id="PS00606">
    <property type="entry name" value="KS3_1"/>
    <property type="match status" value="1"/>
</dbReference>
<feature type="active site" description="Proton donor; for dehydratase activity" evidence="7">
    <location>
        <position position="1079"/>
    </location>
</feature>
<name>A0A6N8DIE6_RHOAC</name>
<organism evidence="11 12">
    <name type="scientific">Rhodoblastus acidophilus</name>
    <name type="common">Rhodopseudomonas acidophila</name>
    <dbReference type="NCBI Taxonomy" id="1074"/>
    <lineage>
        <taxon>Bacteria</taxon>
        <taxon>Pseudomonadati</taxon>
        <taxon>Pseudomonadota</taxon>
        <taxon>Alphaproteobacteria</taxon>
        <taxon>Hyphomicrobiales</taxon>
        <taxon>Rhodoblastaceae</taxon>
        <taxon>Rhodoblastus</taxon>
    </lineage>
</organism>
<dbReference type="RefSeq" id="WP_155444193.1">
    <property type="nucleotide sequence ID" value="NZ_JAOQNR010000001.1"/>
</dbReference>
<evidence type="ECO:0000256" key="2">
    <source>
        <dbReference type="ARBA" id="ARBA00022553"/>
    </source>
</evidence>
<dbReference type="InterPro" id="IPR020843">
    <property type="entry name" value="ER"/>
</dbReference>
<protein>
    <submittedName>
        <fullName evidence="11">SDR family NAD(P)-dependent oxidoreductase</fullName>
    </submittedName>
</protein>
<dbReference type="PANTHER" id="PTHR43775">
    <property type="entry name" value="FATTY ACID SYNTHASE"/>
    <property type="match status" value="1"/>
</dbReference>
<dbReference type="InterPro" id="IPR011032">
    <property type="entry name" value="GroES-like_sf"/>
</dbReference>
<dbReference type="Gene3D" id="3.40.47.10">
    <property type="match status" value="1"/>
</dbReference>
<evidence type="ECO:0000256" key="1">
    <source>
        <dbReference type="ARBA" id="ARBA00022450"/>
    </source>
</evidence>
<dbReference type="SUPFAM" id="SSF47336">
    <property type="entry name" value="ACP-like"/>
    <property type="match status" value="1"/>
</dbReference>
<dbReference type="Pfam" id="PF08240">
    <property type="entry name" value="ADH_N"/>
    <property type="match status" value="1"/>
</dbReference>
<dbReference type="Pfam" id="PF00109">
    <property type="entry name" value="ketoacyl-synt"/>
    <property type="match status" value="1"/>
</dbReference>
<evidence type="ECO:0000256" key="4">
    <source>
        <dbReference type="ARBA" id="ARBA00022857"/>
    </source>
</evidence>
<dbReference type="Pfam" id="PF00698">
    <property type="entry name" value="Acyl_transf_1"/>
    <property type="match status" value="1"/>
</dbReference>
<dbReference type="InterPro" id="IPR013154">
    <property type="entry name" value="ADH-like_N"/>
</dbReference>
<dbReference type="SMART" id="SM00825">
    <property type="entry name" value="PKS_KS"/>
    <property type="match status" value="1"/>
</dbReference>
<evidence type="ECO:0000256" key="6">
    <source>
        <dbReference type="ARBA" id="ARBA00023315"/>
    </source>
</evidence>
<dbReference type="Proteomes" id="UP000439113">
    <property type="component" value="Unassembled WGS sequence"/>
</dbReference>
<dbReference type="InterPro" id="IPR057326">
    <property type="entry name" value="KR_dom"/>
</dbReference>
<reference evidence="11 12" key="1">
    <citation type="submission" date="2019-11" db="EMBL/GenBank/DDBJ databases">
        <title>Whole-genome sequence of a Rhodoblastus acidophilus DSM 142.</title>
        <authorList>
            <person name="Kyndt J.A."/>
            <person name="Meyer T.E."/>
        </authorList>
    </citation>
    <scope>NUCLEOTIDE SEQUENCE [LARGE SCALE GENOMIC DNA]</scope>
    <source>
        <strain evidence="11 12">DSM 142</strain>
    </source>
</reference>
<dbReference type="PROSITE" id="PS52004">
    <property type="entry name" value="KS3_2"/>
    <property type="match status" value="1"/>
</dbReference>
<dbReference type="InterPro" id="IPR006162">
    <property type="entry name" value="Ppantetheine_attach_site"/>
</dbReference>
<dbReference type="Gene3D" id="3.10.129.110">
    <property type="entry name" value="Polyketide synthase dehydratase"/>
    <property type="match status" value="1"/>
</dbReference>
<keyword evidence="2" id="KW-0597">Phosphoprotein</keyword>
<dbReference type="InterPro" id="IPR014030">
    <property type="entry name" value="Ketoacyl_synth_N"/>
</dbReference>
<dbReference type="GO" id="GO:0016491">
    <property type="term" value="F:oxidoreductase activity"/>
    <property type="evidence" value="ECO:0007669"/>
    <property type="project" value="InterPro"/>
</dbReference>
<dbReference type="InterPro" id="IPR049551">
    <property type="entry name" value="PKS_DH_C"/>
</dbReference>
<feature type="domain" description="Ketosynthase family 3 (KS3)" evidence="9">
    <location>
        <begin position="2"/>
        <end position="423"/>
    </location>
</feature>
<dbReference type="CDD" id="cd05195">
    <property type="entry name" value="enoyl_red"/>
    <property type="match status" value="1"/>
</dbReference>
<evidence type="ECO:0000259" key="8">
    <source>
        <dbReference type="PROSITE" id="PS50075"/>
    </source>
</evidence>
<evidence type="ECO:0000256" key="3">
    <source>
        <dbReference type="ARBA" id="ARBA00022679"/>
    </source>
</evidence>
<feature type="domain" description="PKS/mFAS DH" evidence="10">
    <location>
        <begin position="888"/>
        <end position="1162"/>
    </location>
</feature>
<dbReference type="FunFam" id="3.40.50.720:FF:000209">
    <property type="entry name" value="Polyketide synthase Pks12"/>
    <property type="match status" value="1"/>
</dbReference>
<dbReference type="InterPro" id="IPR016039">
    <property type="entry name" value="Thiolase-like"/>
</dbReference>
<accession>A0A6N8DIE6</accession>
<dbReference type="Gene3D" id="1.10.1200.10">
    <property type="entry name" value="ACP-like"/>
    <property type="match status" value="1"/>
</dbReference>
<dbReference type="InterPro" id="IPR049900">
    <property type="entry name" value="PKS_mFAS_DH"/>
</dbReference>
<dbReference type="InterPro" id="IPR013149">
    <property type="entry name" value="ADH-like_C"/>
</dbReference>
<dbReference type="SMART" id="SM01294">
    <property type="entry name" value="PKS_PP_betabranch"/>
    <property type="match status" value="1"/>
</dbReference>
<dbReference type="GO" id="GO:0004315">
    <property type="term" value="F:3-oxoacyl-[acyl-carrier-protein] synthase activity"/>
    <property type="evidence" value="ECO:0007669"/>
    <property type="project" value="InterPro"/>
</dbReference>
<dbReference type="InterPro" id="IPR036291">
    <property type="entry name" value="NAD(P)-bd_dom_sf"/>
</dbReference>
<sequence>MSIKPVVIGCACRLPGARDVNAYWRMLDSGVCAVGAPPPGRWSQEGFLHPRLAEPGYSYSFQGGYIDDVFSFDPLVYGVSPREATQMDPQQRLLLDVASEALDDAGILPSSIAGANAGVYVGASSLDYGALFATDLAAVDGHFMTGNTLSILANRISYIFDLKGPSFVVDTACSSSLVAFSEAVAAIETGRVDLAVCAGVNLLLSPISFVGFSRATMLSPTGLCRPFSAQADGYARAEGCVALILASPEHARRMGWTARAEVLGAGVNCDGRTSGIALPSLDGQRALLDDLYGRIGVDCARLSFVEAHGTGTRVGDPVEARAIGSALAAGRVTPLPIGSVKSNIGHLEPASGLAGILKTILAFEHRRLPKTLHLDELNPDIDFAALNLSPVRENIEFSAEGPLLAGVSSFGFGGANAHAVLGSVTKPTKRGPKGDPAQFLLLSAASREALTKLAGDYADRIDSSDADLADIVGATAWRRERRPHRLAVDAREPAALGAALQSFARGERGAAKYGAALPAKPSLAFVFSGNGSQWPGMGRAAYKTNRGFRSSFETVDRIFAPLAGWSLVAALDDPKLETRLGAASVSQPLLFAVQVGVTTTLRNFGFSPDFVIGHSVGEIAAAWACGALDLETATRLVHGRSLCQEPLRGFGGMAVAACDETRLREFSEEFDLRLEVAAVNSSASITVSGDNAQMEALVARARRARIAVRRLAIDYPFHSSLMEPVRAPLRDALKDIRPKQFEGACFVSTVTGGVLGGEALNADYWWRNLRDVVRFRDAVAYAARAGASIFMEIGPQPILLSPISDTLRECQSKAAAVPSLAENEAATDQIAACIASLLAHGAVGDEKLLFGARPKGRVSLPPLPRNPKLFKAAATSQALGLFLRPKLHPLLGSRLQQGTPEWRNLLDASVLPYLADHRVDGEVVLPGAALAEMALAVAREIFPEGAIGLTDFDLIQWMSFDGEVMREISTRYDGAQHVVEIWSRQRLGPDEWSLHARGRIASCAEPPAFPCIDMVSMQELESAQVYAAASAGGLDYGPSFRRVARCRADERIVESDFAPVAPDEGSFSGAYTLHPTVLDAAFHGIFPQIKRKRGRKTAYVPTRFTDLRVYRDNAEVHRAVMVKDSDAEHALTASLALYDAEGAIVATLRGGLFRSVALADHDEREALFCEKLLAVDPPAVFDARAVLTDHLARAAAQTRPDAWLLLEAFSRALAFEALSAHFGPGVLDLQASVAAGRTARAALPLIYALLHTLRDAGLAHEVETRWRLAEQSELPPARQILATLAAESPDANFELVLSAFVLATLGDFLRDGVVTPTRRDLAEKFDRRSMHCQPALRLFADVCEDLAQRLAPEPLRVLVAEPNHAGVLRALHELTDAGRAVVVIACQDIKRQQHAAAKLGARANVDYLVTSDEPATGAPFHLALALGLSPVVAEDQQLIKGLSRRLVARGALAVWAPERESAFDLFWGMSDNWFDPSSPPDFPLVLSPGPTQIERALKRADCQDVATIALGEGLGAVVVANPTVAPGQPALPPLALFDPAKDVWTQAFTAALSEIGAGCVGVDDEDPASAEPVVAFLATRKGAGTAADLTGAIDRFAALLRRSPPKRRILVLTRGLAQGGPEADWAEAFVGFARVAANEYPELALETVDFAPEFDAAAAAERLAEYLREPRGETQTAFEAAGRRVLRILPRHGAAGAETAAENSELEFAHLGALSRAHWSPRERQEPGPGEVEIEVAATGLNFRDVMWSLGLLSDDVLEGGLAGPSMGFECAGRVVRVGKDVARLKVGDRVMGFARRSFANYVVAAEDVFVVVPEAFSTEAAATIPVAFLTAWYALFELARVRPGEWVLIHGAAGGVGLAALQVANALGARVAATAGAPDKRALATFFGAEKVYDSRSTRFADQIRAEIGGVDVVLNSLSGEAMRAGIGCLKPFGRFVELGKRDYVANTALHLRPFRRNLGYFGVDIDQLLARDISYAGRMMDEIGKRFADGAFSALPYVTFDALEAERAFRFMQSAGHVGKILIRPPTAGTIRRKTKPQFTPAPGAHLVIGGVDGFGFETALWLAEKGAQTVVVASRRGRLSPEHERRVEPLRARGVQFVVDKVDVSRADEVNALIARIGVIAPLKGVIHCAMTLEDSAIANMTEAQLTSVLSPKVDGALCLDAATRGAALDYFVVYSSATALIGNPGQGAYVAANGFLQGLMRRRRKLGLPGLAVGWGAIADAGVLTRSGDTVKHLARLTGVLAMPAADALARLEELLANNNTDPVVYCAALRPTKANRRLKTAASPSFASLLGAAQNDLPEEVDVREMLAGKSPAEAQALITTLVAAEIAQILHVSTDEIDPGRPLSDLGMDSLMGLELRMNLETRLGVDLPLVAITSVKTLADLGARVGALLHCQSEPGDAETLTARDLAARHMDENVDAPASLANLHAGAVAEVMAAGARNAGGLT</sequence>
<dbReference type="SUPFAM" id="SSF55048">
    <property type="entry name" value="Probable ACP-binding domain of malonyl-CoA ACP transacylase"/>
    <property type="match status" value="1"/>
</dbReference>
<dbReference type="SMART" id="SM00826">
    <property type="entry name" value="PKS_DH"/>
    <property type="match status" value="1"/>
</dbReference>
<dbReference type="InterPro" id="IPR032821">
    <property type="entry name" value="PKS_assoc"/>
</dbReference>
<evidence type="ECO:0000259" key="9">
    <source>
        <dbReference type="PROSITE" id="PS52004"/>
    </source>
</evidence>
<gene>
    <name evidence="11" type="ORF">GJ654_00810</name>
</gene>
<dbReference type="SUPFAM" id="SSF53901">
    <property type="entry name" value="Thiolase-like"/>
    <property type="match status" value="1"/>
</dbReference>
<dbReference type="Pfam" id="PF00107">
    <property type="entry name" value="ADH_zinc_N"/>
    <property type="match status" value="1"/>
</dbReference>
<dbReference type="InterPro" id="IPR042104">
    <property type="entry name" value="PKS_dehydratase_sf"/>
</dbReference>
<dbReference type="SUPFAM" id="SSF52151">
    <property type="entry name" value="FabD/lysophospholipase-like"/>
    <property type="match status" value="1"/>
</dbReference>
<dbReference type="InterPro" id="IPR050091">
    <property type="entry name" value="PKS_NRPS_Biosynth_Enz"/>
</dbReference>
<dbReference type="Pfam" id="PF16197">
    <property type="entry name" value="KAsynt_C_assoc"/>
    <property type="match status" value="1"/>
</dbReference>
<evidence type="ECO:0000313" key="11">
    <source>
        <dbReference type="EMBL" id="MTV29526.1"/>
    </source>
</evidence>
<dbReference type="SMART" id="SM00822">
    <property type="entry name" value="PKS_KR"/>
    <property type="match status" value="1"/>
</dbReference>
<dbReference type="SMART" id="SM00823">
    <property type="entry name" value="PKS_PP"/>
    <property type="match status" value="1"/>
</dbReference>
<dbReference type="Gene3D" id="3.30.70.3290">
    <property type="match status" value="1"/>
</dbReference>
<feature type="region of interest" description="N-terminal hotdog fold" evidence="7">
    <location>
        <begin position="888"/>
        <end position="1007"/>
    </location>
</feature>
<dbReference type="PROSITE" id="PS52019">
    <property type="entry name" value="PKS_MFAS_DH"/>
    <property type="match status" value="1"/>
</dbReference>
<evidence type="ECO:0000313" key="12">
    <source>
        <dbReference type="Proteomes" id="UP000439113"/>
    </source>
</evidence>
<dbReference type="PANTHER" id="PTHR43775:SF37">
    <property type="entry name" value="SI:DKEY-61P9.11"/>
    <property type="match status" value="1"/>
</dbReference>
<dbReference type="GO" id="GO:0006633">
    <property type="term" value="P:fatty acid biosynthetic process"/>
    <property type="evidence" value="ECO:0007669"/>
    <property type="project" value="InterPro"/>
</dbReference>
<feature type="region of interest" description="C-terminal hotdog fold" evidence="7">
    <location>
        <begin position="1017"/>
        <end position="1162"/>
    </location>
</feature>
<dbReference type="SUPFAM" id="SSF50129">
    <property type="entry name" value="GroES-like"/>
    <property type="match status" value="1"/>
</dbReference>
<dbReference type="InterPro" id="IPR020841">
    <property type="entry name" value="PKS_Beta-ketoAc_synthase_dom"/>
</dbReference>
<dbReference type="Pfam" id="PF00550">
    <property type="entry name" value="PP-binding"/>
    <property type="match status" value="1"/>
</dbReference>
<dbReference type="Pfam" id="PF14765">
    <property type="entry name" value="PS-DH"/>
    <property type="match status" value="1"/>
</dbReference>
<dbReference type="OrthoDB" id="9778690at2"/>
<dbReference type="InterPro" id="IPR014043">
    <property type="entry name" value="Acyl_transferase_dom"/>
</dbReference>
<dbReference type="InterPro" id="IPR036736">
    <property type="entry name" value="ACP-like_sf"/>
</dbReference>
<feature type="active site" description="Proton acceptor; for dehydratase activity" evidence="7">
    <location>
        <position position="917"/>
    </location>
</feature>
<dbReference type="InterPro" id="IPR016035">
    <property type="entry name" value="Acyl_Trfase/lysoPLipase"/>
</dbReference>
<dbReference type="Gene3D" id="3.90.180.10">
    <property type="entry name" value="Medium-chain alcohol dehydrogenases, catalytic domain"/>
    <property type="match status" value="1"/>
</dbReference>
<dbReference type="Pfam" id="PF21089">
    <property type="entry name" value="PKS_DH_N"/>
    <property type="match status" value="1"/>
</dbReference>
<feature type="domain" description="Carrier" evidence="8">
    <location>
        <begin position="2319"/>
        <end position="2396"/>
    </location>
</feature>
<dbReference type="GO" id="GO:0004312">
    <property type="term" value="F:fatty acid synthase activity"/>
    <property type="evidence" value="ECO:0007669"/>
    <property type="project" value="TreeGrafter"/>
</dbReference>
<dbReference type="Pfam" id="PF08659">
    <property type="entry name" value="KR"/>
    <property type="match status" value="1"/>
</dbReference>
<dbReference type="PROSITE" id="PS50075">
    <property type="entry name" value="CARRIER"/>
    <property type="match status" value="1"/>
</dbReference>
<evidence type="ECO:0000259" key="10">
    <source>
        <dbReference type="PROSITE" id="PS52019"/>
    </source>
</evidence>
<dbReference type="EMBL" id="WNKS01000001">
    <property type="protein sequence ID" value="MTV29526.1"/>
    <property type="molecule type" value="Genomic_DNA"/>
</dbReference>
<keyword evidence="4" id="KW-0521">NADP</keyword>
<dbReference type="InterPro" id="IPR049552">
    <property type="entry name" value="PKS_DH_N"/>
</dbReference>
<dbReference type="Gene3D" id="3.40.366.10">
    <property type="entry name" value="Malonyl-Coenzyme A Acyl Carrier Protein, domain 2"/>
    <property type="match status" value="1"/>
</dbReference>
<dbReference type="InterPro" id="IPR020806">
    <property type="entry name" value="PKS_PP-bd"/>
</dbReference>
<dbReference type="InterPro" id="IPR020807">
    <property type="entry name" value="PKS_DH"/>
</dbReference>
<dbReference type="SUPFAM" id="SSF51735">
    <property type="entry name" value="NAD(P)-binding Rossmann-fold domains"/>
    <property type="match status" value="3"/>
</dbReference>
<dbReference type="InterPro" id="IPR014031">
    <property type="entry name" value="Ketoacyl_synth_C"/>
</dbReference>
<dbReference type="InterPro" id="IPR013968">
    <property type="entry name" value="PKS_KR"/>
</dbReference>
<dbReference type="InterPro" id="IPR009081">
    <property type="entry name" value="PP-bd_ACP"/>
</dbReference>
<dbReference type="SMART" id="SM00829">
    <property type="entry name" value="PKS_ER"/>
    <property type="match status" value="1"/>
</dbReference>
<dbReference type="PROSITE" id="PS00012">
    <property type="entry name" value="PHOSPHOPANTETHEINE"/>
    <property type="match status" value="1"/>
</dbReference>
<dbReference type="InterPro" id="IPR016036">
    <property type="entry name" value="Malonyl_transacylase_ACP-bd"/>
</dbReference>
<comment type="caution">
    <text evidence="11">The sequence shown here is derived from an EMBL/GenBank/DDBJ whole genome shotgun (WGS) entry which is preliminary data.</text>
</comment>
<keyword evidence="3" id="KW-0808">Transferase</keyword>
<dbReference type="CDD" id="cd00833">
    <property type="entry name" value="PKS"/>
    <property type="match status" value="1"/>
</dbReference>
<dbReference type="Pfam" id="PF02801">
    <property type="entry name" value="Ketoacyl-synt_C"/>
    <property type="match status" value="1"/>
</dbReference>
<keyword evidence="6" id="KW-0012">Acyltransferase</keyword>
<dbReference type="InterPro" id="IPR018201">
    <property type="entry name" value="Ketoacyl_synth_AS"/>
</dbReference>
<dbReference type="InterPro" id="IPR001227">
    <property type="entry name" value="Ac_transferase_dom_sf"/>
</dbReference>
<evidence type="ECO:0000256" key="7">
    <source>
        <dbReference type="PROSITE-ProRule" id="PRU01363"/>
    </source>
</evidence>